<dbReference type="Proteomes" id="UP000230078">
    <property type="component" value="Unassembled WGS sequence"/>
</dbReference>
<keyword evidence="5" id="KW-0804">Transcription</keyword>
<dbReference type="GO" id="GO:0006352">
    <property type="term" value="P:DNA-templated transcription initiation"/>
    <property type="evidence" value="ECO:0007669"/>
    <property type="project" value="InterPro"/>
</dbReference>
<dbReference type="Gene3D" id="1.10.1740.10">
    <property type="match status" value="1"/>
</dbReference>
<evidence type="ECO:0000313" key="8">
    <source>
        <dbReference type="EMBL" id="PIZ93874.1"/>
    </source>
</evidence>
<dbReference type="Pfam" id="PF08281">
    <property type="entry name" value="Sigma70_r4_2"/>
    <property type="match status" value="1"/>
</dbReference>
<dbReference type="InterPro" id="IPR013325">
    <property type="entry name" value="RNA_pol_sigma_r2"/>
</dbReference>
<sequence length="214" mass="25307">MKECTAFIRITRYRKSVYTLFMTDYSDQTDESLALLSATDHDAFGALVGRYEQKLYRYVRRITDVNHEECEDILQETFLKSYRYLHNFDPSLSFSSWMYRIAHNETISHFRKRSVRPKIIREEDGNTYLQNVAADLDITADIDRETLQRQIQDVLDSLGPKYKDVLILRYLEEKSYQEISDILKIPVKTVGTRINRAKKQLRHIIAGHDMNIRS</sequence>
<dbReference type="PANTHER" id="PTHR43133">
    <property type="entry name" value="RNA POLYMERASE ECF-TYPE SIGMA FACTO"/>
    <property type="match status" value="1"/>
</dbReference>
<name>A0A2M7V5I7_9BACT</name>
<evidence type="ECO:0000256" key="1">
    <source>
        <dbReference type="ARBA" id="ARBA00010641"/>
    </source>
</evidence>
<organism evidence="8 9">
    <name type="scientific">Candidatus Magasanikbacteria bacterium CG_4_10_14_0_2_um_filter_41_31</name>
    <dbReference type="NCBI Taxonomy" id="1974639"/>
    <lineage>
        <taxon>Bacteria</taxon>
        <taxon>Candidatus Magasanikiibacteriota</taxon>
    </lineage>
</organism>
<evidence type="ECO:0000313" key="9">
    <source>
        <dbReference type="Proteomes" id="UP000230078"/>
    </source>
</evidence>
<accession>A0A2M7V5I7</accession>
<feature type="domain" description="RNA polymerase sigma factor 70 region 4 type 2" evidence="7">
    <location>
        <begin position="149"/>
        <end position="201"/>
    </location>
</feature>
<keyword evidence="4" id="KW-0238">DNA-binding</keyword>
<comment type="caution">
    <text evidence="8">The sequence shown here is derived from an EMBL/GenBank/DDBJ whole genome shotgun (WGS) entry which is preliminary data.</text>
</comment>
<keyword evidence="2" id="KW-0805">Transcription regulation</keyword>
<keyword evidence="3" id="KW-0731">Sigma factor</keyword>
<dbReference type="AlphaFoldDB" id="A0A2M7V5I7"/>
<evidence type="ECO:0000256" key="5">
    <source>
        <dbReference type="ARBA" id="ARBA00023163"/>
    </source>
</evidence>
<dbReference type="EMBL" id="PFPI01000009">
    <property type="protein sequence ID" value="PIZ93874.1"/>
    <property type="molecule type" value="Genomic_DNA"/>
</dbReference>
<comment type="similarity">
    <text evidence="1">Belongs to the sigma-70 factor family. ECF subfamily.</text>
</comment>
<dbReference type="InterPro" id="IPR013249">
    <property type="entry name" value="RNA_pol_sigma70_r4_t2"/>
</dbReference>
<gene>
    <name evidence="8" type="ORF">COX83_00695</name>
</gene>
<dbReference type="Pfam" id="PF04542">
    <property type="entry name" value="Sigma70_r2"/>
    <property type="match status" value="1"/>
</dbReference>
<evidence type="ECO:0000256" key="3">
    <source>
        <dbReference type="ARBA" id="ARBA00023082"/>
    </source>
</evidence>
<evidence type="ECO:0000259" key="6">
    <source>
        <dbReference type="Pfam" id="PF04542"/>
    </source>
</evidence>
<dbReference type="InterPro" id="IPR039425">
    <property type="entry name" value="RNA_pol_sigma-70-like"/>
</dbReference>
<reference evidence="9" key="1">
    <citation type="submission" date="2017-09" db="EMBL/GenBank/DDBJ databases">
        <title>Depth-based differentiation of microbial function through sediment-hosted aquifers and enrichment of novel symbionts in the deep terrestrial subsurface.</title>
        <authorList>
            <person name="Probst A.J."/>
            <person name="Ladd B."/>
            <person name="Jarett J.K."/>
            <person name="Geller-Mcgrath D.E."/>
            <person name="Sieber C.M.K."/>
            <person name="Emerson J.B."/>
            <person name="Anantharaman K."/>
            <person name="Thomas B.C."/>
            <person name="Malmstrom R."/>
            <person name="Stieglmeier M."/>
            <person name="Klingl A."/>
            <person name="Woyke T."/>
            <person name="Ryan C.M."/>
            <person name="Banfield J.F."/>
        </authorList>
    </citation>
    <scope>NUCLEOTIDE SEQUENCE [LARGE SCALE GENOMIC DNA]</scope>
</reference>
<evidence type="ECO:0000256" key="2">
    <source>
        <dbReference type="ARBA" id="ARBA00023015"/>
    </source>
</evidence>
<dbReference type="PANTHER" id="PTHR43133:SF8">
    <property type="entry name" value="RNA POLYMERASE SIGMA FACTOR HI_1459-RELATED"/>
    <property type="match status" value="1"/>
</dbReference>
<evidence type="ECO:0000259" key="7">
    <source>
        <dbReference type="Pfam" id="PF08281"/>
    </source>
</evidence>
<dbReference type="GO" id="GO:0016987">
    <property type="term" value="F:sigma factor activity"/>
    <property type="evidence" value="ECO:0007669"/>
    <property type="project" value="UniProtKB-KW"/>
</dbReference>
<proteinExistence type="inferred from homology"/>
<dbReference type="GO" id="GO:0003677">
    <property type="term" value="F:DNA binding"/>
    <property type="evidence" value="ECO:0007669"/>
    <property type="project" value="UniProtKB-KW"/>
</dbReference>
<dbReference type="CDD" id="cd06171">
    <property type="entry name" value="Sigma70_r4"/>
    <property type="match status" value="1"/>
</dbReference>
<dbReference type="InterPro" id="IPR007627">
    <property type="entry name" value="RNA_pol_sigma70_r2"/>
</dbReference>
<dbReference type="InterPro" id="IPR014284">
    <property type="entry name" value="RNA_pol_sigma-70_dom"/>
</dbReference>
<dbReference type="NCBIfam" id="TIGR02937">
    <property type="entry name" value="sigma70-ECF"/>
    <property type="match status" value="1"/>
</dbReference>
<dbReference type="InterPro" id="IPR036388">
    <property type="entry name" value="WH-like_DNA-bd_sf"/>
</dbReference>
<dbReference type="SUPFAM" id="SSF88659">
    <property type="entry name" value="Sigma3 and sigma4 domains of RNA polymerase sigma factors"/>
    <property type="match status" value="1"/>
</dbReference>
<feature type="domain" description="RNA polymerase sigma-70 region 2" evidence="6">
    <location>
        <begin position="47"/>
        <end position="114"/>
    </location>
</feature>
<dbReference type="InterPro" id="IPR013324">
    <property type="entry name" value="RNA_pol_sigma_r3/r4-like"/>
</dbReference>
<dbReference type="Gene3D" id="1.10.10.10">
    <property type="entry name" value="Winged helix-like DNA-binding domain superfamily/Winged helix DNA-binding domain"/>
    <property type="match status" value="1"/>
</dbReference>
<protein>
    <submittedName>
        <fullName evidence="8">RNA polymerase sigma factor SigW</fullName>
    </submittedName>
</protein>
<dbReference type="SUPFAM" id="SSF88946">
    <property type="entry name" value="Sigma2 domain of RNA polymerase sigma factors"/>
    <property type="match status" value="1"/>
</dbReference>
<evidence type="ECO:0000256" key="4">
    <source>
        <dbReference type="ARBA" id="ARBA00023125"/>
    </source>
</evidence>